<dbReference type="PROSITE" id="PS00374">
    <property type="entry name" value="MGMT"/>
    <property type="match status" value="1"/>
</dbReference>
<keyword evidence="6" id="KW-0808">Transferase</keyword>
<dbReference type="GO" id="GO:0003908">
    <property type="term" value="F:methylated-DNA-[protein]-cysteine S-methyltransferase activity"/>
    <property type="evidence" value="ECO:0007669"/>
    <property type="project" value="UniProtKB-EC"/>
</dbReference>
<keyword evidence="5" id="KW-0489">Methyltransferase</keyword>
<evidence type="ECO:0000256" key="1">
    <source>
        <dbReference type="ARBA" id="ARBA00001286"/>
    </source>
</evidence>
<dbReference type="InterPro" id="IPR036217">
    <property type="entry name" value="MethylDNA_cys_MeTrfase_DNAb"/>
</dbReference>
<dbReference type="AlphaFoldDB" id="A0A8H2ZKM6"/>
<proteinExistence type="inferred from homology"/>
<dbReference type="InterPro" id="IPR014048">
    <property type="entry name" value="MethylDNA_cys_MeTrfase_DNA-bd"/>
</dbReference>
<dbReference type="PANTHER" id="PTHR10815">
    <property type="entry name" value="METHYLATED-DNA--PROTEIN-CYSTEINE METHYLTRANSFERASE"/>
    <property type="match status" value="1"/>
</dbReference>
<keyword evidence="8" id="KW-0234">DNA repair</keyword>
<dbReference type="EC" id="2.1.1.63" evidence="3"/>
<evidence type="ECO:0000256" key="5">
    <source>
        <dbReference type="ARBA" id="ARBA00022603"/>
    </source>
</evidence>
<comment type="caution">
    <text evidence="13">The sequence shown here is derived from an EMBL/GenBank/DDBJ whole genome shotgun (WGS) entry which is preliminary data.</text>
</comment>
<evidence type="ECO:0000256" key="9">
    <source>
        <dbReference type="ARBA" id="ARBA00030795"/>
    </source>
</evidence>
<name>A0A8H2ZKM6_9HELO</name>
<dbReference type="CDD" id="cd06445">
    <property type="entry name" value="ATase"/>
    <property type="match status" value="1"/>
</dbReference>
<dbReference type="PANTHER" id="PTHR10815:SF13">
    <property type="entry name" value="METHYLATED-DNA--PROTEIN-CYSTEINE METHYLTRANSFERASE"/>
    <property type="match status" value="1"/>
</dbReference>
<evidence type="ECO:0000313" key="13">
    <source>
        <dbReference type="EMBL" id="CAD6441241.1"/>
    </source>
</evidence>
<keyword evidence="14" id="KW-1185">Reference proteome</keyword>
<reference evidence="13" key="1">
    <citation type="submission" date="2020-10" db="EMBL/GenBank/DDBJ databases">
        <authorList>
            <person name="Kusch S."/>
        </authorList>
    </citation>
    <scope>NUCLEOTIDE SEQUENCE</scope>
    <source>
        <strain evidence="13">SwB9</strain>
    </source>
</reference>
<protein>
    <recommendedName>
        <fullName evidence="4">Methylated-DNA--protein-cysteine methyltransferase</fullName>
        <ecNumber evidence="3">2.1.1.63</ecNumber>
    </recommendedName>
    <alternativeName>
        <fullName evidence="9">6-O-methylguanine-DNA methyltransferase</fullName>
    </alternativeName>
    <alternativeName>
        <fullName evidence="10">O-6-methylguanine-DNA-alkyltransferase</fullName>
    </alternativeName>
</protein>
<sequence>MLNVFLLLKYHRTRSVWHSIRISARQARFLQAQGRSKLQSPGNEYQRSTNLRIKSSRIEMSEVKSPSALSGFTMIGITVFQRKVYNLLLQIPSGKVSSYASLAKALSTAPRAVGGALKRNPYAPQVPCHRIICADGAIGGFKGEAQDAPSGINQKEKLSLLKSEGVEFDENGQLVDEERWWDEFRV</sequence>
<comment type="similarity">
    <text evidence="2">Belongs to the MGMT family.</text>
</comment>
<evidence type="ECO:0000256" key="11">
    <source>
        <dbReference type="ARBA" id="ARBA00049348"/>
    </source>
</evidence>
<dbReference type="InterPro" id="IPR001497">
    <property type="entry name" value="MethylDNA_cys_MeTrfase_AS"/>
</dbReference>
<dbReference type="OrthoDB" id="1907495at2759"/>
<evidence type="ECO:0000313" key="14">
    <source>
        <dbReference type="Proteomes" id="UP000624404"/>
    </source>
</evidence>
<evidence type="ECO:0000256" key="8">
    <source>
        <dbReference type="ARBA" id="ARBA00023204"/>
    </source>
</evidence>
<comment type="catalytic activity">
    <reaction evidence="1">
        <text>a 4-O-methyl-thymidine in DNA + L-cysteinyl-[protein] = a thymidine in DNA + S-methyl-L-cysteinyl-[protein]</text>
        <dbReference type="Rhea" id="RHEA:53428"/>
        <dbReference type="Rhea" id="RHEA-COMP:10131"/>
        <dbReference type="Rhea" id="RHEA-COMP:10132"/>
        <dbReference type="Rhea" id="RHEA-COMP:13555"/>
        <dbReference type="Rhea" id="RHEA-COMP:13556"/>
        <dbReference type="ChEBI" id="CHEBI:29950"/>
        <dbReference type="ChEBI" id="CHEBI:82612"/>
        <dbReference type="ChEBI" id="CHEBI:137386"/>
        <dbReference type="ChEBI" id="CHEBI:137387"/>
        <dbReference type="EC" id="2.1.1.63"/>
    </reaction>
</comment>
<gene>
    <name evidence="13" type="ORF">SCLTRI_LOCUS1029</name>
</gene>
<dbReference type="Proteomes" id="UP000624404">
    <property type="component" value="Unassembled WGS sequence"/>
</dbReference>
<dbReference type="SUPFAM" id="SSF46767">
    <property type="entry name" value="Methylated DNA-protein cysteine methyltransferase, C-terminal domain"/>
    <property type="match status" value="1"/>
</dbReference>
<evidence type="ECO:0000256" key="7">
    <source>
        <dbReference type="ARBA" id="ARBA00022763"/>
    </source>
</evidence>
<evidence type="ECO:0000256" key="4">
    <source>
        <dbReference type="ARBA" id="ARBA00015377"/>
    </source>
</evidence>
<keyword evidence="7" id="KW-0227">DNA damage</keyword>
<evidence type="ECO:0000259" key="12">
    <source>
        <dbReference type="Pfam" id="PF01035"/>
    </source>
</evidence>
<dbReference type="NCBIfam" id="TIGR00589">
    <property type="entry name" value="ogt"/>
    <property type="match status" value="1"/>
</dbReference>
<dbReference type="EMBL" id="CAJHIA010000003">
    <property type="protein sequence ID" value="CAD6441241.1"/>
    <property type="molecule type" value="Genomic_DNA"/>
</dbReference>
<evidence type="ECO:0000256" key="2">
    <source>
        <dbReference type="ARBA" id="ARBA00008711"/>
    </source>
</evidence>
<dbReference type="GO" id="GO:0032259">
    <property type="term" value="P:methylation"/>
    <property type="evidence" value="ECO:0007669"/>
    <property type="project" value="UniProtKB-KW"/>
</dbReference>
<evidence type="ECO:0000256" key="10">
    <source>
        <dbReference type="ARBA" id="ARBA00031621"/>
    </source>
</evidence>
<comment type="catalytic activity">
    <reaction evidence="11">
        <text>a 6-O-methyl-2'-deoxyguanosine in DNA + L-cysteinyl-[protein] = S-methyl-L-cysteinyl-[protein] + a 2'-deoxyguanosine in DNA</text>
        <dbReference type="Rhea" id="RHEA:24000"/>
        <dbReference type="Rhea" id="RHEA-COMP:10131"/>
        <dbReference type="Rhea" id="RHEA-COMP:10132"/>
        <dbReference type="Rhea" id="RHEA-COMP:11367"/>
        <dbReference type="Rhea" id="RHEA-COMP:11368"/>
        <dbReference type="ChEBI" id="CHEBI:29950"/>
        <dbReference type="ChEBI" id="CHEBI:82612"/>
        <dbReference type="ChEBI" id="CHEBI:85445"/>
        <dbReference type="ChEBI" id="CHEBI:85448"/>
        <dbReference type="EC" id="2.1.1.63"/>
    </reaction>
</comment>
<evidence type="ECO:0000256" key="3">
    <source>
        <dbReference type="ARBA" id="ARBA00011918"/>
    </source>
</evidence>
<feature type="domain" description="Methylated-DNA-[protein]-cysteine S-methyltransferase DNA binding" evidence="12">
    <location>
        <begin position="80"/>
        <end position="166"/>
    </location>
</feature>
<dbReference type="InterPro" id="IPR036388">
    <property type="entry name" value="WH-like_DNA-bd_sf"/>
</dbReference>
<accession>A0A8H2ZKM6</accession>
<dbReference type="GO" id="GO:0006281">
    <property type="term" value="P:DNA repair"/>
    <property type="evidence" value="ECO:0007669"/>
    <property type="project" value="UniProtKB-KW"/>
</dbReference>
<evidence type="ECO:0000256" key="6">
    <source>
        <dbReference type="ARBA" id="ARBA00022679"/>
    </source>
</evidence>
<dbReference type="Gene3D" id="1.10.10.10">
    <property type="entry name" value="Winged helix-like DNA-binding domain superfamily/Winged helix DNA-binding domain"/>
    <property type="match status" value="1"/>
</dbReference>
<dbReference type="Pfam" id="PF01035">
    <property type="entry name" value="DNA_binding_1"/>
    <property type="match status" value="1"/>
</dbReference>
<organism evidence="13 14">
    <name type="scientific">Sclerotinia trifoliorum</name>
    <dbReference type="NCBI Taxonomy" id="28548"/>
    <lineage>
        <taxon>Eukaryota</taxon>
        <taxon>Fungi</taxon>
        <taxon>Dikarya</taxon>
        <taxon>Ascomycota</taxon>
        <taxon>Pezizomycotina</taxon>
        <taxon>Leotiomycetes</taxon>
        <taxon>Helotiales</taxon>
        <taxon>Sclerotiniaceae</taxon>
        <taxon>Sclerotinia</taxon>
    </lineage>
</organism>